<keyword evidence="3" id="KW-1185">Reference proteome</keyword>
<organism evidence="2">
    <name type="scientific">Blastocystis hominis</name>
    <dbReference type="NCBI Taxonomy" id="12968"/>
    <lineage>
        <taxon>Eukaryota</taxon>
        <taxon>Sar</taxon>
        <taxon>Stramenopiles</taxon>
        <taxon>Bigyra</taxon>
        <taxon>Opalozoa</taxon>
        <taxon>Opalinata</taxon>
        <taxon>Blastocystidae</taxon>
        <taxon>Blastocystis</taxon>
    </lineage>
</organism>
<name>D8MA84_BLAHO</name>
<protein>
    <submittedName>
        <fullName evidence="2">Uncharacterized protein</fullName>
    </submittedName>
</protein>
<evidence type="ECO:0000313" key="3">
    <source>
        <dbReference type="Proteomes" id="UP000008312"/>
    </source>
</evidence>
<sequence length="304" mass="34424">MAQAALEAAKTESARLQSALAASETQLRAITAEAAELRGVSESRSKELTMLQLRVRRADDVDKQRLLDQESLKQELQHANDRVDGLQAELQRLRSGSLIETPSGAISTANPEALSAFIQSLLSHTSALEARLEALRAEKDQELQAVREGKTAALSQSATLTDQIAVIRSELASTRTMKEELETQLRRKEEEMGKLREEDRSQREAAQQRMKEELEQLREALKEAENRGTVLEERVREGKVALEKRERLYETVKAANEKLKRNEGVYRQAIEQLKGCLRDRESELDELYRDMKSLRNKRQSVSSV</sequence>
<dbReference type="GeneID" id="24921646"/>
<proteinExistence type="predicted"/>
<accession>D8MA84</accession>
<feature type="compositionally biased region" description="Basic and acidic residues" evidence="1">
    <location>
        <begin position="187"/>
        <end position="203"/>
    </location>
</feature>
<evidence type="ECO:0000313" key="2">
    <source>
        <dbReference type="EMBL" id="CBK24973.2"/>
    </source>
</evidence>
<dbReference type="EMBL" id="FN668689">
    <property type="protein sequence ID" value="CBK24973.2"/>
    <property type="molecule type" value="Genomic_DNA"/>
</dbReference>
<reference evidence="2" key="1">
    <citation type="submission" date="2010-02" db="EMBL/GenBank/DDBJ databases">
        <title>Sequencing and annotation of the Blastocystis hominis genome.</title>
        <authorList>
            <person name="Wincker P."/>
        </authorList>
    </citation>
    <scope>NUCLEOTIDE SEQUENCE</scope>
    <source>
        <strain evidence="2">Singapore isolate B</strain>
    </source>
</reference>
<gene>
    <name evidence="2" type="ORF">GSBLH_T00004629001</name>
</gene>
<dbReference type="OrthoDB" id="207224at2759"/>
<dbReference type="AlphaFoldDB" id="D8MA84"/>
<dbReference type="RefSeq" id="XP_012899021.1">
    <property type="nucleotide sequence ID" value="XM_013043567.1"/>
</dbReference>
<dbReference type="Proteomes" id="UP000008312">
    <property type="component" value="Unassembled WGS sequence"/>
</dbReference>
<dbReference type="InParanoid" id="D8MA84"/>
<feature type="region of interest" description="Disordered" evidence="1">
    <location>
        <begin position="187"/>
        <end position="208"/>
    </location>
</feature>
<evidence type="ECO:0000256" key="1">
    <source>
        <dbReference type="SAM" id="MobiDB-lite"/>
    </source>
</evidence>